<comment type="similarity">
    <text evidence="2">Belongs to the CRISPR-associated protein Cas5 family. Subtype I-C/Dvulg subfamily.</text>
</comment>
<dbReference type="GO" id="GO:0051607">
    <property type="term" value="P:defense response to virus"/>
    <property type="evidence" value="ECO:0007669"/>
    <property type="project" value="UniProtKB-UniRule"/>
</dbReference>
<keyword evidence="2" id="KW-0378">Hydrolase</keyword>
<keyword evidence="1 2" id="KW-0051">Antiviral defense</keyword>
<keyword evidence="2" id="KW-0255">Endonuclease</keyword>
<dbReference type="InterPro" id="IPR021124">
    <property type="entry name" value="CRISPR-assoc_prot_Cas5"/>
</dbReference>
<dbReference type="AlphaFoldDB" id="A0A7H8NK72"/>
<keyword evidence="2" id="KW-0694">RNA-binding</keyword>
<organism evidence="3 4">
    <name type="scientific">Streptomyces buecherae</name>
    <dbReference type="NCBI Taxonomy" id="2763006"/>
    <lineage>
        <taxon>Bacteria</taxon>
        <taxon>Bacillati</taxon>
        <taxon>Actinomycetota</taxon>
        <taxon>Actinomycetes</taxon>
        <taxon>Kitasatosporales</taxon>
        <taxon>Streptomycetaceae</taxon>
        <taxon>Streptomyces</taxon>
    </lineage>
</organism>
<evidence type="ECO:0000313" key="4">
    <source>
        <dbReference type="Proteomes" id="UP000509303"/>
    </source>
</evidence>
<dbReference type="Proteomes" id="UP000509303">
    <property type="component" value="Chromosome"/>
</dbReference>
<dbReference type="PIRSF" id="PIRSF029950">
    <property type="entry name" value="Cas_CT1134"/>
    <property type="match status" value="1"/>
</dbReference>
<dbReference type="NCBIfam" id="TIGR01876">
    <property type="entry name" value="cas_Cas5d"/>
    <property type="match status" value="1"/>
</dbReference>
<accession>A0A7H8NK72</accession>
<dbReference type="GO" id="GO:0004519">
    <property type="term" value="F:endonuclease activity"/>
    <property type="evidence" value="ECO:0007669"/>
    <property type="project" value="UniProtKB-UniRule"/>
</dbReference>
<dbReference type="Pfam" id="PF09704">
    <property type="entry name" value="Cas_Cas5d"/>
    <property type="match status" value="1"/>
</dbReference>
<dbReference type="NCBIfam" id="TIGR02593">
    <property type="entry name" value="CRISPR_cas5"/>
    <property type="match status" value="1"/>
</dbReference>
<dbReference type="EMBL" id="CP054929">
    <property type="protein sequence ID" value="QKW54951.1"/>
    <property type="molecule type" value="Genomic_DNA"/>
</dbReference>
<dbReference type="GO" id="GO:0003723">
    <property type="term" value="F:RNA binding"/>
    <property type="evidence" value="ECO:0007669"/>
    <property type="project" value="UniProtKB-UniRule"/>
</dbReference>
<sequence>MRSRQAERRGNGGWAFPELVVEVAGALACFTRPELKVERVSYPVISPSAAVGLLEAIFWKPEFRYAVTAIEVLKPIEWISVRRNEVKSVVTAQEVAALRRQPGRRYDVEKDRDQRNALLLRDVAYRIRAQIVMADHARGVPEEKYREQMRRRVDKGACFSQPFLGCREFSASFGPATEAVPIGRDEELGVMLHSIVYRKDGGEEYRWFHAQLHQGVMEVPMVPLGVDQVAMPAGSAWRADGPGPGGA</sequence>
<dbReference type="Gene3D" id="3.30.70.2660">
    <property type="match status" value="1"/>
</dbReference>
<keyword evidence="2" id="KW-0540">Nuclease</keyword>
<reference evidence="3 4" key="1">
    <citation type="submission" date="2020-06" db="EMBL/GenBank/DDBJ databases">
        <title>Genome mining for natural products.</title>
        <authorList>
            <person name="Zhang B."/>
            <person name="Shi J."/>
            <person name="Ge H."/>
        </authorList>
    </citation>
    <scope>NUCLEOTIDE SEQUENCE [LARGE SCALE GENOMIC DNA]</scope>
    <source>
        <strain evidence="3 4">NA00687</strain>
    </source>
</reference>
<dbReference type="EC" id="3.1.-.-" evidence="2"/>
<evidence type="ECO:0000256" key="1">
    <source>
        <dbReference type="ARBA" id="ARBA00023118"/>
    </source>
</evidence>
<gene>
    <name evidence="3" type="primary">cas5c</name>
    <name evidence="3" type="ORF">HUT08_32875</name>
</gene>
<name>A0A7H8NK72_9ACTN</name>
<evidence type="ECO:0000313" key="3">
    <source>
        <dbReference type="EMBL" id="QKW54951.1"/>
    </source>
</evidence>
<dbReference type="InterPro" id="IPR013422">
    <property type="entry name" value="CRISPR-assoc_prot_Cas5_N"/>
</dbReference>
<comment type="function">
    <text evidence="2">CRISPR (clustered regularly interspaced short palindromic repeat) is an adaptive immune system that provides protection against mobile genetic elements (viruses, transposable elements and conjugative plasmids). CRISPR clusters contain spacers, sequences complementary to antecedent mobile elements, and target invading nucleic acids. CRISPR clusters are transcribed and processed into CRISPR RNA (crRNA).</text>
</comment>
<dbReference type="InterPro" id="IPR010155">
    <property type="entry name" value="CRISPR-assoc_prot_Cas5d"/>
</dbReference>
<protein>
    <recommendedName>
        <fullName evidence="2">pre-crRNA processing endonuclease</fullName>
        <ecNumber evidence="2">3.1.-.-</ecNumber>
    </recommendedName>
</protein>
<proteinExistence type="inferred from homology"/>
<evidence type="ECO:0000256" key="2">
    <source>
        <dbReference type="PIRNR" id="PIRNR029950"/>
    </source>
</evidence>
<keyword evidence="4" id="KW-1185">Reference proteome</keyword>
<dbReference type="GO" id="GO:0043571">
    <property type="term" value="P:maintenance of CRISPR repeat elements"/>
    <property type="evidence" value="ECO:0007669"/>
    <property type="project" value="UniProtKB-UniRule"/>
</dbReference>
<dbReference type="GO" id="GO:0016787">
    <property type="term" value="F:hydrolase activity"/>
    <property type="evidence" value="ECO:0007669"/>
    <property type="project" value="UniProtKB-KW"/>
</dbReference>